<dbReference type="SUPFAM" id="SSF47384">
    <property type="entry name" value="Homodimeric domain of signal transducing histidine kinase"/>
    <property type="match status" value="1"/>
</dbReference>
<keyword evidence="10" id="KW-0902">Two-component regulatory system</keyword>
<accession>A0ABX2IMF1</accession>
<dbReference type="Pfam" id="PF02518">
    <property type="entry name" value="HATPase_c"/>
    <property type="match status" value="1"/>
</dbReference>
<dbReference type="SUPFAM" id="SSF50341">
    <property type="entry name" value="CheW-like"/>
    <property type="match status" value="1"/>
</dbReference>
<dbReference type="PANTHER" id="PTHR43395:SF10">
    <property type="entry name" value="CHEMOTAXIS PROTEIN CHEA"/>
    <property type="match status" value="1"/>
</dbReference>
<evidence type="ECO:0000256" key="7">
    <source>
        <dbReference type="ARBA" id="ARBA00022741"/>
    </source>
</evidence>
<evidence type="ECO:0000313" key="18">
    <source>
        <dbReference type="Proteomes" id="UP000778523"/>
    </source>
</evidence>
<evidence type="ECO:0000256" key="5">
    <source>
        <dbReference type="ARBA" id="ARBA00022553"/>
    </source>
</evidence>
<proteinExistence type="predicted"/>
<dbReference type="Pfam" id="PF02895">
    <property type="entry name" value="H-kinase_dim"/>
    <property type="match status" value="1"/>
</dbReference>
<dbReference type="SMART" id="SM00387">
    <property type="entry name" value="HATPase_c"/>
    <property type="match status" value="1"/>
</dbReference>
<evidence type="ECO:0000256" key="11">
    <source>
        <dbReference type="ARBA" id="ARBA00035100"/>
    </source>
</evidence>
<keyword evidence="7" id="KW-0547">Nucleotide-binding</keyword>
<sequence>MDRARAALIEESRELLAAMDAALLRMEQEGPDPEDINAVFRAAHTIKGSAGLFGLELIVDFTHVMESVLVQVRQGTLHADAALLSLMFDCGSYISRLIDELEQGHEHSEPDPAQRAHLLTALNTCLGKPAASASPATGNAPVSSANALHHWRISLSFYPEVLRDGMDPLSFIHYLARLGEIVAIHTDSDSLPALADMDPECCYLRFSILLDSIASQQEISATFDFVAEGSDIRIERIEAPAPQPGPSETTAQPAAPGASAPRAPRRAAGEQTFVKVEARKLDELINTVGELVIAAASGQLFVRQQQFSAVGEVMGEIEKLVEQIRNKSLNLRMTPIGEIFQRFPRIVRDVSKDLGKKIELSISGAEAELDKSMIEKLADPLLHIVRNAIDHGIEPIEQRLEAGKPAEGRLSLNAFQDSGGIVIEVRDDGRGLNPARIRAKAIENGLIAPDAQLDEQATFGLIFKPGFSTAEQVTDLSGRGVGMDVVRRNIDELHGAIEIESVLGQGSTFRIRLPLTLAIIDCFRVMVGERNFVIPLELVLECIEIEDEPDAQDIINLRGEPLPFVKLSDVFGIPAHSSGEYRSMLIVQSGRRRAGILVDRLVGELQAVIKPLGYLLSGIHGLGGATILGDGKVALILDVPALFDRTSQVEASRVRLAEQGGERAPRTIQLS</sequence>
<evidence type="ECO:0000256" key="3">
    <source>
        <dbReference type="ARBA" id="ARBA00021495"/>
    </source>
</evidence>
<organism evidence="17 18">
    <name type="scientific">Uliginosibacterium aquaticum</name>
    <dbReference type="NCBI Taxonomy" id="2731212"/>
    <lineage>
        <taxon>Bacteria</taxon>
        <taxon>Pseudomonadati</taxon>
        <taxon>Pseudomonadota</taxon>
        <taxon>Betaproteobacteria</taxon>
        <taxon>Rhodocyclales</taxon>
        <taxon>Zoogloeaceae</taxon>
        <taxon>Uliginosibacterium</taxon>
    </lineage>
</organism>
<feature type="compositionally biased region" description="Low complexity" evidence="13">
    <location>
        <begin position="251"/>
        <end position="262"/>
    </location>
</feature>
<dbReference type="EC" id="2.7.13.3" evidence="2"/>
<dbReference type="InterPro" id="IPR004358">
    <property type="entry name" value="Sig_transdc_His_kin-like_C"/>
</dbReference>
<dbReference type="CDD" id="cd16916">
    <property type="entry name" value="HATPase_CheA-like"/>
    <property type="match status" value="1"/>
</dbReference>
<evidence type="ECO:0000256" key="2">
    <source>
        <dbReference type="ARBA" id="ARBA00012438"/>
    </source>
</evidence>
<dbReference type="SMART" id="SM00073">
    <property type="entry name" value="HPT"/>
    <property type="match status" value="1"/>
</dbReference>
<dbReference type="InterPro" id="IPR004105">
    <property type="entry name" value="CheA-like_dim"/>
</dbReference>
<evidence type="ECO:0000313" key="17">
    <source>
        <dbReference type="EMBL" id="NSL55496.1"/>
    </source>
</evidence>
<dbReference type="InterPro" id="IPR037006">
    <property type="entry name" value="CheA-like_homodim_sf"/>
</dbReference>
<evidence type="ECO:0000256" key="9">
    <source>
        <dbReference type="ARBA" id="ARBA00022840"/>
    </source>
</evidence>
<dbReference type="SMART" id="SM00260">
    <property type="entry name" value="CheW"/>
    <property type="match status" value="1"/>
</dbReference>
<protein>
    <recommendedName>
        <fullName evidence="3">Chemotaxis protein CheA</fullName>
        <ecNumber evidence="2">2.7.13.3</ecNumber>
    </recommendedName>
</protein>
<dbReference type="PRINTS" id="PR00344">
    <property type="entry name" value="BCTRLSENSOR"/>
</dbReference>
<dbReference type="SUPFAM" id="SSF55874">
    <property type="entry name" value="ATPase domain of HSP90 chaperone/DNA topoisomerase II/histidine kinase"/>
    <property type="match status" value="1"/>
</dbReference>
<dbReference type="Gene3D" id="1.10.287.560">
    <property type="entry name" value="Histidine kinase CheA-like, homodimeric domain"/>
    <property type="match status" value="1"/>
</dbReference>
<evidence type="ECO:0000259" key="16">
    <source>
        <dbReference type="PROSITE" id="PS50894"/>
    </source>
</evidence>
<dbReference type="InterPro" id="IPR036097">
    <property type="entry name" value="HisK_dim/P_sf"/>
</dbReference>
<dbReference type="PROSITE" id="PS50894">
    <property type="entry name" value="HPT"/>
    <property type="match status" value="1"/>
</dbReference>
<keyword evidence="4" id="KW-0145">Chemotaxis</keyword>
<evidence type="ECO:0000256" key="1">
    <source>
        <dbReference type="ARBA" id="ARBA00000085"/>
    </source>
</evidence>
<evidence type="ECO:0000259" key="15">
    <source>
        <dbReference type="PROSITE" id="PS50851"/>
    </source>
</evidence>
<comment type="function">
    <text evidence="11">Involved in the transmission of sensory signals from the chemoreceptors to the flagellar motors. CheA is autophosphorylated; it can transfer its phosphate group to either CheB or CheY.</text>
</comment>
<feature type="domain" description="Histidine kinase" evidence="14">
    <location>
        <begin position="316"/>
        <end position="517"/>
    </location>
</feature>
<keyword evidence="18" id="KW-1185">Reference proteome</keyword>
<keyword evidence="5 12" id="KW-0597">Phosphoprotein</keyword>
<dbReference type="InterPro" id="IPR051315">
    <property type="entry name" value="Bact_Chemotaxis_CheA"/>
</dbReference>
<dbReference type="Proteomes" id="UP000778523">
    <property type="component" value="Unassembled WGS sequence"/>
</dbReference>
<feature type="region of interest" description="Disordered" evidence="13">
    <location>
        <begin position="239"/>
        <end position="269"/>
    </location>
</feature>
<evidence type="ECO:0000259" key="14">
    <source>
        <dbReference type="PROSITE" id="PS50109"/>
    </source>
</evidence>
<evidence type="ECO:0000256" key="12">
    <source>
        <dbReference type="PROSITE-ProRule" id="PRU00110"/>
    </source>
</evidence>
<dbReference type="InterPro" id="IPR008207">
    <property type="entry name" value="Sig_transdc_His_kin_Hpt_dom"/>
</dbReference>
<dbReference type="PANTHER" id="PTHR43395">
    <property type="entry name" value="SENSOR HISTIDINE KINASE CHEA"/>
    <property type="match status" value="1"/>
</dbReference>
<dbReference type="Pfam" id="PF01584">
    <property type="entry name" value="CheW"/>
    <property type="match status" value="1"/>
</dbReference>
<evidence type="ECO:0000256" key="8">
    <source>
        <dbReference type="ARBA" id="ARBA00022777"/>
    </source>
</evidence>
<evidence type="ECO:0000256" key="6">
    <source>
        <dbReference type="ARBA" id="ARBA00022679"/>
    </source>
</evidence>
<dbReference type="SUPFAM" id="SSF47226">
    <property type="entry name" value="Histidine-containing phosphotransfer domain, HPT domain"/>
    <property type="match status" value="1"/>
</dbReference>
<keyword evidence="9" id="KW-0067">ATP-binding</keyword>
<evidence type="ECO:0000256" key="10">
    <source>
        <dbReference type="ARBA" id="ARBA00023012"/>
    </source>
</evidence>
<dbReference type="InterPro" id="IPR002545">
    <property type="entry name" value="CheW-lke_dom"/>
</dbReference>
<evidence type="ECO:0000256" key="13">
    <source>
        <dbReference type="SAM" id="MobiDB-lite"/>
    </source>
</evidence>
<dbReference type="EMBL" id="JABCSC020000002">
    <property type="protein sequence ID" value="NSL55496.1"/>
    <property type="molecule type" value="Genomic_DNA"/>
</dbReference>
<dbReference type="PROSITE" id="PS50851">
    <property type="entry name" value="CHEW"/>
    <property type="match status" value="1"/>
</dbReference>
<dbReference type="InterPro" id="IPR036890">
    <property type="entry name" value="HATPase_C_sf"/>
</dbReference>
<dbReference type="CDD" id="cd00088">
    <property type="entry name" value="HPT"/>
    <property type="match status" value="1"/>
</dbReference>
<dbReference type="PROSITE" id="PS50109">
    <property type="entry name" value="HIS_KIN"/>
    <property type="match status" value="1"/>
</dbReference>
<feature type="modified residue" description="Phosphohistidine" evidence="12">
    <location>
        <position position="44"/>
    </location>
</feature>
<dbReference type="InterPro" id="IPR036641">
    <property type="entry name" value="HPT_dom_sf"/>
</dbReference>
<name>A0ABX2IMF1_9RHOO</name>
<evidence type="ECO:0000256" key="4">
    <source>
        <dbReference type="ARBA" id="ARBA00022500"/>
    </source>
</evidence>
<feature type="domain" description="HPt" evidence="16">
    <location>
        <begin position="1"/>
        <end position="101"/>
    </location>
</feature>
<dbReference type="Gene3D" id="2.30.30.40">
    <property type="entry name" value="SH3 Domains"/>
    <property type="match status" value="1"/>
</dbReference>
<dbReference type="InterPro" id="IPR005467">
    <property type="entry name" value="His_kinase_dom"/>
</dbReference>
<dbReference type="Gene3D" id="3.30.565.10">
    <property type="entry name" value="Histidine kinase-like ATPase, C-terminal domain"/>
    <property type="match status" value="1"/>
</dbReference>
<dbReference type="Pfam" id="PF01627">
    <property type="entry name" value="Hpt"/>
    <property type="match status" value="1"/>
</dbReference>
<feature type="domain" description="CheW-like" evidence="15">
    <location>
        <begin position="519"/>
        <end position="648"/>
    </location>
</feature>
<reference evidence="17 18" key="1">
    <citation type="submission" date="2020-06" db="EMBL/GenBank/DDBJ databases">
        <title>Draft genome of Uliginosibacterium sp. IMCC34675.</title>
        <authorList>
            <person name="Song J."/>
        </authorList>
    </citation>
    <scope>NUCLEOTIDE SEQUENCE [LARGE SCALE GENOMIC DNA]</scope>
    <source>
        <strain evidence="17 18">IMCC34675</strain>
    </source>
</reference>
<gene>
    <name evidence="17" type="ORF">HJ583_010710</name>
</gene>
<dbReference type="Gene3D" id="1.20.120.160">
    <property type="entry name" value="HPT domain"/>
    <property type="match status" value="1"/>
</dbReference>
<keyword evidence="8" id="KW-0418">Kinase</keyword>
<dbReference type="InterPro" id="IPR036061">
    <property type="entry name" value="CheW-like_dom_sf"/>
</dbReference>
<dbReference type="InterPro" id="IPR003594">
    <property type="entry name" value="HATPase_dom"/>
</dbReference>
<comment type="catalytic activity">
    <reaction evidence="1">
        <text>ATP + protein L-histidine = ADP + protein N-phospho-L-histidine.</text>
        <dbReference type="EC" id="2.7.13.3"/>
    </reaction>
</comment>
<dbReference type="CDD" id="cd00731">
    <property type="entry name" value="CheA_reg"/>
    <property type="match status" value="1"/>
</dbReference>
<dbReference type="SMART" id="SM01231">
    <property type="entry name" value="H-kinase_dim"/>
    <property type="match status" value="1"/>
</dbReference>
<keyword evidence="6" id="KW-0808">Transferase</keyword>
<comment type="caution">
    <text evidence="17">The sequence shown here is derived from an EMBL/GenBank/DDBJ whole genome shotgun (WGS) entry which is preliminary data.</text>
</comment>